<comment type="subcellular location">
    <subcellularLocation>
        <location evidence="1">Cell inner membrane</location>
        <topology evidence="1">Peripheral membrane protein</topology>
    </subcellularLocation>
</comment>
<dbReference type="Pfam" id="PF08352">
    <property type="entry name" value="oligo_HPY"/>
    <property type="match status" value="1"/>
</dbReference>
<evidence type="ECO:0000256" key="9">
    <source>
        <dbReference type="ARBA" id="ARBA00023136"/>
    </source>
</evidence>
<dbReference type="SMART" id="SM00382">
    <property type="entry name" value="AAA"/>
    <property type="match status" value="1"/>
</dbReference>
<dbReference type="RefSeq" id="WP_306390162.1">
    <property type="nucleotide sequence ID" value="NZ_JAVCAP010000022.1"/>
</dbReference>
<dbReference type="InterPro" id="IPR013563">
    <property type="entry name" value="Oligopep_ABC_C"/>
</dbReference>
<evidence type="ECO:0000256" key="8">
    <source>
        <dbReference type="ARBA" id="ARBA00022967"/>
    </source>
</evidence>
<evidence type="ECO:0000256" key="6">
    <source>
        <dbReference type="ARBA" id="ARBA00022741"/>
    </source>
</evidence>
<dbReference type="Proteomes" id="UP001225906">
    <property type="component" value="Unassembled WGS sequence"/>
</dbReference>
<organism evidence="11 12">
    <name type="scientific">Methylophilus aquaticus</name>
    <dbReference type="NCBI Taxonomy" id="1971610"/>
    <lineage>
        <taxon>Bacteria</taxon>
        <taxon>Pseudomonadati</taxon>
        <taxon>Pseudomonadota</taxon>
        <taxon>Betaproteobacteria</taxon>
        <taxon>Nitrosomonadales</taxon>
        <taxon>Methylophilaceae</taxon>
        <taxon>Methylophilus</taxon>
    </lineage>
</organism>
<comment type="similarity">
    <text evidence="2">Belongs to the ABC transporter superfamily.</text>
</comment>
<dbReference type="SUPFAM" id="SSF52540">
    <property type="entry name" value="P-loop containing nucleoside triphosphate hydrolases"/>
    <property type="match status" value="1"/>
</dbReference>
<evidence type="ECO:0000313" key="11">
    <source>
        <dbReference type="EMBL" id="MDP8568442.1"/>
    </source>
</evidence>
<keyword evidence="12" id="KW-1185">Reference proteome</keyword>
<feature type="domain" description="ABC transporter" evidence="10">
    <location>
        <begin position="5"/>
        <end position="251"/>
    </location>
</feature>
<dbReference type="Pfam" id="PF00005">
    <property type="entry name" value="ABC_tran"/>
    <property type="match status" value="1"/>
</dbReference>
<evidence type="ECO:0000259" key="10">
    <source>
        <dbReference type="PROSITE" id="PS50893"/>
    </source>
</evidence>
<keyword evidence="6" id="KW-0547">Nucleotide-binding</keyword>
<dbReference type="InterPro" id="IPR003593">
    <property type="entry name" value="AAA+_ATPase"/>
</dbReference>
<dbReference type="PROSITE" id="PS00211">
    <property type="entry name" value="ABC_TRANSPORTER_1"/>
    <property type="match status" value="1"/>
</dbReference>
<evidence type="ECO:0000256" key="2">
    <source>
        <dbReference type="ARBA" id="ARBA00005417"/>
    </source>
</evidence>
<keyword evidence="7 11" id="KW-0067">ATP-binding</keyword>
<comment type="caution">
    <text evidence="11">The sequence shown here is derived from an EMBL/GenBank/DDBJ whole genome shotgun (WGS) entry which is preliminary data.</text>
</comment>
<sequence>MTELLRIEHLGISPRNDPQHMLVKNISLSLARGKTTCIVGESGSGKSLTALSIMQLLSKQLVMQGRVLFEGQDISRLDNAQMQCIRGKQIGMIFQEPMTSLNPVLTVGFQIGEPLQIHIGLKGSALKQKVASLMTQVGIDPARADSYPDELSGGQRQRVMIAMSIACEPALLIADEPTTALDVTVQAQVLRLLDALKDRMQMAMLFITHDFGVVADIADDVIVMFRGEIVERGPVSQVLNQPQHPYTRALLACVPDAEGKKQLQPIRYDWLTPA</sequence>
<proteinExistence type="inferred from homology"/>
<name>A0ABT9JV34_9PROT</name>
<dbReference type="EMBL" id="JAVCAP010000022">
    <property type="protein sequence ID" value="MDP8568442.1"/>
    <property type="molecule type" value="Genomic_DNA"/>
</dbReference>
<protein>
    <submittedName>
        <fullName evidence="11">ABC transporter ATP-binding protein</fullName>
    </submittedName>
</protein>
<reference evidence="12" key="1">
    <citation type="journal article" date="2019" name="Int. J. Syst. Evol. Microbiol.">
        <title>The Global Catalogue of Microorganisms (GCM) 10K type strain sequencing project: providing services to taxonomists for standard genome sequencing and annotation.</title>
        <authorList>
            <consortium name="The Broad Institute Genomics Platform"/>
            <consortium name="The Broad Institute Genome Sequencing Center for Infectious Disease"/>
            <person name="Wu L."/>
            <person name="Ma J."/>
        </authorList>
    </citation>
    <scope>NUCLEOTIDE SEQUENCE [LARGE SCALE GENOMIC DNA]</scope>
    <source>
        <strain evidence="12">VKM B-3159</strain>
    </source>
</reference>
<dbReference type="PANTHER" id="PTHR43297:SF14">
    <property type="entry name" value="ATPASE AAA-TYPE CORE DOMAIN-CONTAINING PROTEIN"/>
    <property type="match status" value="1"/>
</dbReference>
<evidence type="ECO:0000256" key="7">
    <source>
        <dbReference type="ARBA" id="ARBA00022840"/>
    </source>
</evidence>
<dbReference type="CDD" id="cd03257">
    <property type="entry name" value="ABC_NikE_OppD_transporters"/>
    <property type="match status" value="1"/>
</dbReference>
<evidence type="ECO:0000256" key="3">
    <source>
        <dbReference type="ARBA" id="ARBA00022448"/>
    </source>
</evidence>
<dbReference type="InterPro" id="IPR017871">
    <property type="entry name" value="ABC_transporter-like_CS"/>
</dbReference>
<keyword evidence="8" id="KW-1278">Translocase</keyword>
<dbReference type="Gene3D" id="3.40.50.300">
    <property type="entry name" value="P-loop containing nucleotide triphosphate hydrolases"/>
    <property type="match status" value="1"/>
</dbReference>
<keyword evidence="5" id="KW-0997">Cell inner membrane</keyword>
<dbReference type="GO" id="GO:0005524">
    <property type="term" value="F:ATP binding"/>
    <property type="evidence" value="ECO:0007669"/>
    <property type="project" value="UniProtKB-KW"/>
</dbReference>
<accession>A0ABT9JV34</accession>
<dbReference type="PROSITE" id="PS50893">
    <property type="entry name" value="ABC_TRANSPORTER_2"/>
    <property type="match status" value="1"/>
</dbReference>
<evidence type="ECO:0000313" key="12">
    <source>
        <dbReference type="Proteomes" id="UP001225906"/>
    </source>
</evidence>
<keyword evidence="3" id="KW-0813">Transport</keyword>
<dbReference type="PANTHER" id="PTHR43297">
    <property type="entry name" value="OLIGOPEPTIDE TRANSPORT ATP-BINDING PROTEIN APPD"/>
    <property type="match status" value="1"/>
</dbReference>
<keyword evidence="4" id="KW-1003">Cell membrane</keyword>
<dbReference type="InterPro" id="IPR050388">
    <property type="entry name" value="ABC_Ni/Peptide_Import"/>
</dbReference>
<gene>
    <name evidence="11" type="ORF">Q9291_11335</name>
</gene>
<dbReference type="InterPro" id="IPR027417">
    <property type="entry name" value="P-loop_NTPase"/>
</dbReference>
<evidence type="ECO:0000256" key="1">
    <source>
        <dbReference type="ARBA" id="ARBA00004417"/>
    </source>
</evidence>
<evidence type="ECO:0000256" key="5">
    <source>
        <dbReference type="ARBA" id="ARBA00022519"/>
    </source>
</evidence>
<dbReference type="InterPro" id="IPR003439">
    <property type="entry name" value="ABC_transporter-like_ATP-bd"/>
</dbReference>
<keyword evidence="9" id="KW-0472">Membrane</keyword>
<evidence type="ECO:0000256" key="4">
    <source>
        <dbReference type="ARBA" id="ARBA00022475"/>
    </source>
</evidence>